<dbReference type="Gene3D" id="1.10.287.1490">
    <property type="match status" value="1"/>
</dbReference>
<dbReference type="EMBL" id="NKXS01006411">
    <property type="protein sequence ID" value="PIN01460.1"/>
    <property type="molecule type" value="Genomic_DNA"/>
</dbReference>
<evidence type="ECO:0000259" key="5">
    <source>
        <dbReference type="PROSITE" id="PS51774"/>
    </source>
</evidence>
<reference evidence="7" key="1">
    <citation type="journal article" date="2018" name="Gigascience">
        <title>Genome assembly of the Pink Ipe (Handroanthus impetiginosus, Bignoniaceae), a highly valued, ecologically keystone Neotropical timber forest tree.</title>
        <authorList>
            <person name="Silva-Junior O.B."/>
            <person name="Grattapaglia D."/>
            <person name="Novaes E."/>
            <person name="Collevatti R.G."/>
        </authorList>
    </citation>
    <scope>NUCLEOTIDE SEQUENCE [LARGE SCALE GENOMIC DNA]</scope>
    <source>
        <strain evidence="7">cv. UFG-1</strain>
    </source>
</reference>
<protein>
    <recommendedName>
        <fullName evidence="5">NAB domain-containing protein</fullName>
    </recommendedName>
</protein>
<dbReference type="GO" id="GO:0005774">
    <property type="term" value="C:vacuolar membrane"/>
    <property type="evidence" value="ECO:0007669"/>
    <property type="project" value="TreeGrafter"/>
</dbReference>
<sequence>MENEVRNFVSPWWNSQICLENSEWLAENVKGVDQSVQEMLMLIEHDGDSIDSNHPKQSELIARIKEISERHHLLADHYSKLTGELSSHVQLANEMKNYEKTTFTTPFHTPDKKLGMHNVDGQVVSSDLSSGGGISDTTPNEGSESSSLSSDSDSESYNSSANERSSSIPSGKMLKHEMLLRQISEYENELTVSNQKFQTAQEEIAKLMRELQNNEEVMVKMGSLEAQLVSAKNQIKLQEAEIEKENKRSLLLQGEIVELEAKLESEKRQVQELQESITKYTAELSDRDLEIRRLNAELQNASGNFALEKRQIESSVSKLSESLIFHEARIKELQTQCESLADQIKKSKSEKVEMERNQEALKISWQDDIDHVKEELCEKNLLVDTLNQNLDGLKLKYDMLMAKKDGVNAKLQTLSAALSVRDDQIQSLEHNLHELHSENKRLNADCDGANMLTTELKSRIDEIEKEVGMQAIMISDTSEQKREAIRQLCFSIDHFRRAYEELRNTYVLHKRPTAMVS</sequence>
<dbReference type="InterPro" id="IPR011684">
    <property type="entry name" value="NAB"/>
</dbReference>
<gene>
    <name evidence="6" type="ORF">CDL12_26029</name>
</gene>
<feature type="domain" description="NAB" evidence="5">
    <location>
        <begin position="9"/>
        <end position="85"/>
    </location>
</feature>
<dbReference type="OrthoDB" id="1898513at2759"/>
<evidence type="ECO:0000313" key="6">
    <source>
        <dbReference type="EMBL" id="PIN01460.1"/>
    </source>
</evidence>
<dbReference type="AlphaFoldDB" id="A0A2G9G901"/>
<feature type="coiled-coil region" evidence="3">
    <location>
        <begin position="176"/>
        <end position="445"/>
    </location>
</feature>
<evidence type="ECO:0000313" key="7">
    <source>
        <dbReference type="Proteomes" id="UP000231279"/>
    </source>
</evidence>
<dbReference type="STRING" id="429701.A0A2G9G901"/>
<accession>A0A2G9G901</accession>
<comment type="caution">
    <text evidence="6">The sequence shown here is derived from an EMBL/GenBank/DDBJ whole genome shotgun (WGS) entry which is preliminary data.</text>
</comment>
<evidence type="ECO:0000256" key="1">
    <source>
        <dbReference type="ARBA" id="ARBA00023054"/>
    </source>
</evidence>
<name>A0A2G9G901_9LAMI</name>
<evidence type="ECO:0000256" key="3">
    <source>
        <dbReference type="SAM" id="Coils"/>
    </source>
</evidence>
<dbReference type="Pfam" id="PF07765">
    <property type="entry name" value="KIP1"/>
    <property type="match status" value="1"/>
</dbReference>
<organism evidence="6 7">
    <name type="scientific">Handroanthus impetiginosus</name>
    <dbReference type="NCBI Taxonomy" id="429701"/>
    <lineage>
        <taxon>Eukaryota</taxon>
        <taxon>Viridiplantae</taxon>
        <taxon>Streptophyta</taxon>
        <taxon>Embryophyta</taxon>
        <taxon>Tracheophyta</taxon>
        <taxon>Spermatophyta</taxon>
        <taxon>Magnoliopsida</taxon>
        <taxon>eudicotyledons</taxon>
        <taxon>Gunneridae</taxon>
        <taxon>Pentapetalae</taxon>
        <taxon>asterids</taxon>
        <taxon>lamiids</taxon>
        <taxon>Lamiales</taxon>
        <taxon>Bignoniaceae</taxon>
        <taxon>Crescentiina</taxon>
        <taxon>Tabebuia alliance</taxon>
        <taxon>Handroanthus</taxon>
    </lineage>
</organism>
<comment type="similarity">
    <text evidence="2">Belongs to the NET family.</text>
</comment>
<dbReference type="PANTHER" id="PTHR32258:SF14">
    <property type="entry name" value="GB|AAF19561.1"/>
    <property type="match status" value="1"/>
</dbReference>
<dbReference type="InterPro" id="IPR051861">
    <property type="entry name" value="NET_actin-binding_domain"/>
</dbReference>
<keyword evidence="7" id="KW-1185">Reference proteome</keyword>
<feature type="compositionally biased region" description="Low complexity" evidence="4">
    <location>
        <begin position="143"/>
        <end position="170"/>
    </location>
</feature>
<evidence type="ECO:0000256" key="4">
    <source>
        <dbReference type="SAM" id="MobiDB-lite"/>
    </source>
</evidence>
<evidence type="ECO:0000256" key="2">
    <source>
        <dbReference type="ARBA" id="ARBA00038006"/>
    </source>
</evidence>
<dbReference type="PANTHER" id="PTHR32258">
    <property type="entry name" value="PROTEIN NETWORKED 4A"/>
    <property type="match status" value="1"/>
</dbReference>
<dbReference type="GO" id="GO:0003779">
    <property type="term" value="F:actin binding"/>
    <property type="evidence" value="ECO:0007669"/>
    <property type="project" value="InterPro"/>
</dbReference>
<keyword evidence="1 3" id="KW-0175">Coiled coil</keyword>
<dbReference type="PROSITE" id="PS51774">
    <property type="entry name" value="NAB"/>
    <property type="match status" value="1"/>
</dbReference>
<proteinExistence type="inferred from homology"/>
<feature type="region of interest" description="Disordered" evidence="4">
    <location>
        <begin position="122"/>
        <end position="173"/>
    </location>
</feature>
<dbReference type="Proteomes" id="UP000231279">
    <property type="component" value="Unassembled WGS sequence"/>
</dbReference>